<organism evidence="2 3">
    <name type="scientific">Cuscuta epithymum</name>
    <dbReference type="NCBI Taxonomy" id="186058"/>
    <lineage>
        <taxon>Eukaryota</taxon>
        <taxon>Viridiplantae</taxon>
        <taxon>Streptophyta</taxon>
        <taxon>Embryophyta</taxon>
        <taxon>Tracheophyta</taxon>
        <taxon>Spermatophyta</taxon>
        <taxon>Magnoliopsida</taxon>
        <taxon>eudicotyledons</taxon>
        <taxon>Gunneridae</taxon>
        <taxon>Pentapetalae</taxon>
        <taxon>asterids</taxon>
        <taxon>lamiids</taxon>
        <taxon>Solanales</taxon>
        <taxon>Convolvulaceae</taxon>
        <taxon>Cuscuteae</taxon>
        <taxon>Cuscuta</taxon>
        <taxon>Cuscuta subgen. Cuscuta</taxon>
    </lineage>
</organism>
<evidence type="ECO:0000313" key="2">
    <source>
        <dbReference type="EMBL" id="CAH9092779.1"/>
    </source>
</evidence>
<dbReference type="Proteomes" id="UP001152523">
    <property type="component" value="Unassembled WGS sequence"/>
</dbReference>
<sequence length="161" mass="17320">MATVAGRSFYLPTTPKPPNRDLLATLPPSKILYQYHRTKLLPLSMSYSRNPKQDDETLKENGSSAHPDDDGVSIVSSTVQDSGSFLSKGGGGCKGCGREVAERGCNEEGRIQGGIAAVPGFGWWPIKAFRPCPSFLASGGKYRRVGQSMDEVISGRAVTRK</sequence>
<dbReference type="EMBL" id="CAMAPF010000074">
    <property type="protein sequence ID" value="CAH9092779.1"/>
    <property type="molecule type" value="Genomic_DNA"/>
</dbReference>
<dbReference type="GO" id="GO:0009507">
    <property type="term" value="C:chloroplast"/>
    <property type="evidence" value="ECO:0007669"/>
    <property type="project" value="TreeGrafter"/>
</dbReference>
<evidence type="ECO:0000313" key="3">
    <source>
        <dbReference type="Proteomes" id="UP001152523"/>
    </source>
</evidence>
<proteinExistence type="predicted"/>
<accession>A0AAV0D9S1</accession>
<comment type="caution">
    <text evidence="2">The sequence shown here is derived from an EMBL/GenBank/DDBJ whole genome shotgun (WGS) entry which is preliminary data.</text>
</comment>
<protein>
    <submittedName>
        <fullName evidence="2">Uncharacterized protein</fullName>
    </submittedName>
</protein>
<keyword evidence="3" id="KW-1185">Reference proteome</keyword>
<evidence type="ECO:0000256" key="1">
    <source>
        <dbReference type="SAM" id="MobiDB-lite"/>
    </source>
</evidence>
<feature type="region of interest" description="Disordered" evidence="1">
    <location>
        <begin position="44"/>
        <end position="76"/>
    </location>
</feature>
<gene>
    <name evidence="2" type="ORF">CEPIT_LOCUS12227</name>
</gene>
<name>A0AAV0D9S1_9ASTE</name>
<reference evidence="2" key="1">
    <citation type="submission" date="2022-07" db="EMBL/GenBank/DDBJ databases">
        <authorList>
            <person name="Macas J."/>
            <person name="Novak P."/>
            <person name="Neumann P."/>
        </authorList>
    </citation>
    <scope>NUCLEOTIDE SEQUENCE</scope>
</reference>
<feature type="region of interest" description="Disordered" evidence="1">
    <location>
        <begin position="1"/>
        <end position="23"/>
    </location>
</feature>
<dbReference type="PANTHER" id="PTHR47721:SF2">
    <property type="entry name" value="OS01G0235100 PROTEIN"/>
    <property type="match status" value="1"/>
</dbReference>
<dbReference type="AlphaFoldDB" id="A0AAV0D9S1"/>
<dbReference type="PANTHER" id="PTHR47721">
    <property type="entry name" value="OS01G0235100 PROTEIN"/>
    <property type="match status" value="1"/>
</dbReference>